<dbReference type="Pfam" id="PF03992">
    <property type="entry name" value="ABM"/>
    <property type="match status" value="1"/>
</dbReference>
<keyword evidence="2" id="KW-0560">Oxidoreductase</keyword>
<evidence type="ECO:0000259" key="1">
    <source>
        <dbReference type="Pfam" id="PF03992"/>
    </source>
</evidence>
<evidence type="ECO:0000313" key="2">
    <source>
        <dbReference type="EMBL" id="SHM55508.1"/>
    </source>
</evidence>
<proteinExistence type="predicted"/>
<dbReference type="SUPFAM" id="SSF54909">
    <property type="entry name" value="Dimeric alpha+beta barrel"/>
    <property type="match status" value="1"/>
</dbReference>
<sequence>MSGCACGHHHHGPACGRPEPTGAQVALSGRLVCAGPAELMAVLAHVEDHVAATRAEPGCLYFAISQTEDPLVWQVEELFRDEQALAAHRARTAASDWAAATAGIARDIHRIAA</sequence>
<gene>
    <name evidence="2" type="ORF">SAMN05444389_11360</name>
</gene>
<name>A0A1M7JR87_9RHOB</name>
<dbReference type="STRING" id="53463.SAMN05444389_11360"/>
<dbReference type="Proteomes" id="UP000184444">
    <property type="component" value="Unassembled WGS sequence"/>
</dbReference>
<reference evidence="3" key="1">
    <citation type="submission" date="2016-11" db="EMBL/GenBank/DDBJ databases">
        <authorList>
            <person name="Varghese N."/>
            <person name="Submissions S."/>
        </authorList>
    </citation>
    <scope>NUCLEOTIDE SEQUENCE [LARGE SCALE GENOMIC DNA]</scope>
    <source>
        <strain evidence="3">DSM 6637</strain>
    </source>
</reference>
<evidence type="ECO:0000313" key="3">
    <source>
        <dbReference type="Proteomes" id="UP000184444"/>
    </source>
</evidence>
<dbReference type="AlphaFoldDB" id="A0A1M7JR87"/>
<protein>
    <submittedName>
        <fullName evidence="2">Quinol monooxygenase YgiN</fullName>
    </submittedName>
</protein>
<dbReference type="RefSeq" id="WP_084732201.1">
    <property type="nucleotide sequence ID" value="NZ_FRCK01000013.1"/>
</dbReference>
<dbReference type="InterPro" id="IPR011008">
    <property type="entry name" value="Dimeric_a/b-barrel"/>
</dbReference>
<dbReference type="Gene3D" id="3.30.70.100">
    <property type="match status" value="1"/>
</dbReference>
<organism evidence="2 3">
    <name type="scientific">Paracoccus solventivorans</name>
    <dbReference type="NCBI Taxonomy" id="53463"/>
    <lineage>
        <taxon>Bacteria</taxon>
        <taxon>Pseudomonadati</taxon>
        <taxon>Pseudomonadota</taxon>
        <taxon>Alphaproteobacteria</taxon>
        <taxon>Rhodobacterales</taxon>
        <taxon>Paracoccaceae</taxon>
        <taxon>Paracoccus</taxon>
    </lineage>
</organism>
<dbReference type="InterPro" id="IPR007138">
    <property type="entry name" value="ABM_dom"/>
</dbReference>
<feature type="domain" description="ABM" evidence="1">
    <location>
        <begin position="41"/>
        <end position="99"/>
    </location>
</feature>
<dbReference type="GO" id="GO:0004497">
    <property type="term" value="F:monooxygenase activity"/>
    <property type="evidence" value="ECO:0007669"/>
    <property type="project" value="UniProtKB-KW"/>
</dbReference>
<dbReference type="EMBL" id="FRCK01000013">
    <property type="protein sequence ID" value="SHM55508.1"/>
    <property type="molecule type" value="Genomic_DNA"/>
</dbReference>
<accession>A0A1M7JR87</accession>
<dbReference type="OrthoDB" id="9797178at2"/>
<keyword evidence="2" id="KW-0503">Monooxygenase</keyword>
<keyword evidence="3" id="KW-1185">Reference proteome</keyword>